<protein>
    <recommendedName>
        <fullName evidence="3">DUF924-domain-containing protein</fullName>
    </recommendedName>
</protein>
<dbReference type="AlphaFoldDB" id="A0A9N9LSX7"/>
<dbReference type="OrthoDB" id="414698at2759"/>
<keyword evidence="2" id="KW-1185">Reference proteome</keyword>
<proteinExistence type="predicted"/>
<dbReference type="Pfam" id="PF06041">
    <property type="entry name" value="DUF924"/>
    <property type="match status" value="1"/>
</dbReference>
<dbReference type="Proteomes" id="UP000701801">
    <property type="component" value="Unassembled WGS sequence"/>
</dbReference>
<reference evidence="1" key="1">
    <citation type="submission" date="2021-07" db="EMBL/GenBank/DDBJ databases">
        <authorList>
            <person name="Durling M."/>
        </authorList>
    </citation>
    <scope>NUCLEOTIDE SEQUENCE</scope>
</reference>
<dbReference type="Gene3D" id="1.20.58.320">
    <property type="entry name" value="TPR-like"/>
    <property type="match status" value="1"/>
</dbReference>
<name>A0A9N9LSX7_9HELO</name>
<accession>A0A9N9LSX7</accession>
<evidence type="ECO:0008006" key="3">
    <source>
        <dbReference type="Google" id="ProtNLM"/>
    </source>
</evidence>
<dbReference type="SUPFAM" id="SSF48452">
    <property type="entry name" value="TPR-like"/>
    <property type="match status" value="1"/>
</dbReference>
<comment type="caution">
    <text evidence="1">The sequence shown here is derived from an EMBL/GenBank/DDBJ whole genome shotgun (WGS) entry which is preliminary data.</text>
</comment>
<evidence type="ECO:0000313" key="1">
    <source>
        <dbReference type="EMBL" id="CAG8980123.1"/>
    </source>
</evidence>
<sequence>MRPFNLTSSLSKVLGFQAIVKSAFNPSYRAMSIVSTPRPEIDRVIKYWFEGDDVPQKWFRGGPKVDSEIKDHFSALVSQARAAELTPWTAAPKGTLALIILLDQFSRNIFRGSPESYSKDRLGLGIAAEAIAKRFDRQVPVMQQVFFYLTLMHDENLVSQIAGMALCEGLVERCVGEEMMKDFAVNSIKSAQSHMDCIRRFGRFPSRNEVLGRKSTAEEIEYLEKEHSGW</sequence>
<dbReference type="InterPro" id="IPR010323">
    <property type="entry name" value="DUF924"/>
</dbReference>
<dbReference type="Gene3D" id="1.25.40.10">
    <property type="entry name" value="Tetratricopeptide repeat domain"/>
    <property type="match status" value="1"/>
</dbReference>
<evidence type="ECO:0000313" key="2">
    <source>
        <dbReference type="Proteomes" id="UP000701801"/>
    </source>
</evidence>
<dbReference type="InterPro" id="IPR011990">
    <property type="entry name" value="TPR-like_helical_dom_sf"/>
</dbReference>
<gene>
    <name evidence="1" type="ORF">HYALB_00013608</name>
</gene>
<organism evidence="1 2">
    <name type="scientific">Hymenoscyphus albidus</name>
    <dbReference type="NCBI Taxonomy" id="595503"/>
    <lineage>
        <taxon>Eukaryota</taxon>
        <taxon>Fungi</taxon>
        <taxon>Dikarya</taxon>
        <taxon>Ascomycota</taxon>
        <taxon>Pezizomycotina</taxon>
        <taxon>Leotiomycetes</taxon>
        <taxon>Helotiales</taxon>
        <taxon>Helotiaceae</taxon>
        <taxon>Hymenoscyphus</taxon>
    </lineage>
</organism>
<dbReference type="EMBL" id="CAJVRM010000359">
    <property type="protein sequence ID" value="CAG8980123.1"/>
    <property type="molecule type" value="Genomic_DNA"/>
</dbReference>